<dbReference type="InterPro" id="IPR029044">
    <property type="entry name" value="Nucleotide-diphossugar_trans"/>
</dbReference>
<evidence type="ECO:0000313" key="16">
    <source>
        <dbReference type="EMBL" id="OQV25462.1"/>
    </source>
</evidence>
<feature type="region of interest" description="Disordered" evidence="13">
    <location>
        <begin position="22"/>
        <end position="74"/>
    </location>
</feature>
<dbReference type="OrthoDB" id="370884at2759"/>
<evidence type="ECO:0000259" key="15">
    <source>
        <dbReference type="Pfam" id="PF23000"/>
    </source>
</evidence>
<dbReference type="CDD" id="cd04190">
    <property type="entry name" value="Chitin_synth_C"/>
    <property type="match status" value="1"/>
</dbReference>
<comment type="similarity">
    <text evidence="11">Belongs to the chitin synthase family. Class IV subfamily.</text>
</comment>
<keyword evidence="10" id="KW-0325">Glycoprotein</keyword>
<evidence type="ECO:0000313" key="17">
    <source>
        <dbReference type="Proteomes" id="UP000192578"/>
    </source>
</evidence>
<feature type="transmembrane region" description="Helical" evidence="14">
    <location>
        <begin position="1053"/>
        <end position="1075"/>
    </location>
</feature>
<evidence type="ECO:0000256" key="8">
    <source>
        <dbReference type="ARBA" id="ARBA00023054"/>
    </source>
</evidence>
<keyword evidence="8" id="KW-0175">Coiled coil</keyword>
<feature type="transmembrane region" description="Helical" evidence="14">
    <location>
        <begin position="445"/>
        <end position="465"/>
    </location>
</feature>
<name>A0A1W0XDL1_HYPEX</name>
<feature type="transmembrane region" description="Helical" evidence="14">
    <location>
        <begin position="277"/>
        <end position="294"/>
    </location>
</feature>
<evidence type="ECO:0000256" key="6">
    <source>
        <dbReference type="ARBA" id="ARBA00022692"/>
    </source>
</evidence>
<feature type="transmembrane region" description="Helical" evidence="14">
    <location>
        <begin position="998"/>
        <end position="1021"/>
    </location>
</feature>
<feature type="transmembrane region" description="Helical" evidence="14">
    <location>
        <begin position="242"/>
        <end position="265"/>
    </location>
</feature>
<comment type="caution">
    <text evidence="16">The sequence shown here is derived from an EMBL/GenBank/DDBJ whole genome shotgun (WGS) entry which is preliminary data.</text>
</comment>
<reference evidence="17" key="1">
    <citation type="submission" date="2017-01" db="EMBL/GenBank/DDBJ databases">
        <title>Comparative genomics of anhydrobiosis in the tardigrade Hypsibius dujardini.</title>
        <authorList>
            <person name="Yoshida Y."/>
            <person name="Koutsovoulos G."/>
            <person name="Laetsch D."/>
            <person name="Stevens L."/>
            <person name="Kumar S."/>
            <person name="Horikawa D."/>
            <person name="Ishino K."/>
            <person name="Komine S."/>
            <person name="Tomita M."/>
            <person name="Blaxter M."/>
            <person name="Arakawa K."/>
        </authorList>
    </citation>
    <scope>NUCLEOTIDE SEQUENCE [LARGE SCALE GENOMIC DNA]</scope>
    <source>
        <strain evidence="17">Z151</strain>
    </source>
</reference>
<organism evidence="16 17">
    <name type="scientific">Hypsibius exemplaris</name>
    <name type="common">Freshwater tardigrade</name>
    <dbReference type="NCBI Taxonomy" id="2072580"/>
    <lineage>
        <taxon>Eukaryota</taxon>
        <taxon>Metazoa</taxon>
        <taxon>Ecdysozoa</taxon>
        <taxon>Tardigrada</taxon>
        <taxon>Eutardigrada</taxon>
        <taxon>Parachela</taxon>
        <taxon>Hypsibioidea</taxon>
        <taxon>Hypsibiidae</taxon>
        <taxon>Hypsibius</taxon>
    </lineage>
</organism>
<dbReference type="GO" id="GO:0005886">
    <property type="term" value="C:plasma membrane"/>
    <property type="evidence" value="ECO:0007669"/>
    <property type="project" value="UniProtKB-SubCell"/>
</dbReference>
<feature type="transmembrane region" description="Helical" evidence="14">
    <location>
        <begin position="377"/>
        <end position="398"/>
    </location>
</feature>
<dbReference type="InterPro" id="IPR004835">
    <property type="entry name" value="Chitin_synth"/>
</dbReference>
<feature type="compositionally biased region" description="Basic residues" evidence="13">
    <location>
        <begin position="27"/>
        <end position="36"/>
    </location>
</feature>
<dbReference type="Pfam" id="PF23000">
    <property type="entry name" value="ChitinSynthase_IV_N"/>
    <property type="match status" value="1"/>
</dbReference>
<feature type="transmembrane region" description="Helical" evidence="14">
    <location>
        <begin position="1118"/>
        <end position="1138"/>
    </location>
</feature>
<evidence type="ECO:0000256" key="2">
    <source>
        <dbReference type="ARBA" id="ARBA00012543"/>
    </source>
</evidence>
<feature type="transmembrane region" description="Helical" evidence="14">
    <location>
        <begin position="306"/>
        <end position="327"/>
    </location>
</feature>
<gene>
    <name evidence="16" type="ORF">BV898_00403</name>
</gene>
<dbReference type="Proteomes" id="UP000192578">
    <property type="component" value="Unassembled WGS sequence"/>
</dbReference>
<feature type="region of interest" description="Disordered" evidence="13">
    <location>
        <begin position="1552"/>
        <end position="1586"/>
    </location>
</feature>
<evidence type="ECO:0000256" key="14">
    <source>
        <dbReference type="SAM" id="Phobius"/>
    </source>
</evidence>
<evidence type="ECO:0000256" key="11">
    <source>
        <dbReference type="ARBA" id="ARBA00046329"/>
    </source>
</evidence>
<comment type="subcellular location">
    <subcellularLocation>
        <location evidence="1">Cell membrane</location>
        <topology evidence="1">Multi-pass membrane protein</topology>
    </subcellularLocation>
</comment>
<protein>
    <recommendedName>
        <fullName evidence="2">chitin synthase</fullName>
        <ecNumber evidence="2">2.4.1.16</ecNumber>
    </recommendedName>
</protein>
<feature type="transmembrane region" description="Helical" evidence="14">
    <location>
        <begin position="1330"/>
        <end position="1350"/>
    </location>
</feature>
<dbReference type="Gene3D" id="3.90.550.10">
    <property type="entry name" value="Spore Coat Polysaccharide Biosynthesis Protein SpsA, Chain A"/>
    <property type="match status" value="1"/>
</dbReference>
<evidence type="ECO:0000256" key="10">
    <source>
        <dbReference type="ARBA" id="ARBA00023180"/>
    </source>
</evidence>
<feature type="transmembrane region" description="Helical" evidence="14">
    <location>
        <begin position="158"/>
        <end position="181"/>
    </location>
</feature>
<dbReference type="EMBL" id="MTYJ01000002">
    <property type="protein sequence ID" value="OQV25462.1"/>
    <property type="molecule type" value="Genomic_DNA"/>
</dbReference>
<dbReference type="GO" id="GO:0006031">
    <property type="term" value="P:chitin biosynthetic process"/>
    <property type="evidence" value="ECO:0007669"/>
    <property type="project" value="TreeGrafter"/>
</dbReference>
<dbReference type="InterPro" id="IPR055120">
    <property type="entry name" value="Chs-1/2_IV_N"/>
</dbReference>
<dbReference type="Pfam" id="PF03142">
    <property type="entry name" value="Chitin_synth_2"/>
    <property type="match status" value="1"/>
</dbReference>
<dbReference type="EC" id="2.4.1.16" evidence="2"/>
<feature type="compositionally biased region" description="Basic residues" evidence="13">
    <location>
        <begin position="1602"/>
        <end position="1612"/>
    </location>
</feature>
<feature type="transmembrane region" description="Helical" evidence="14">
    <location>
        <begin position="1087"/>
        <end position="1106"/>
    </location>
</feature>
<keyword evidence="5" id="KW-0808">Transferase</keyword>
<evidence type="ECO:0000256" key="12">
    <source>
        <dbReference type="ARBA" id="ARBA00048014"/>
    </source>
</evidence>
<proteinExistence type="inferred from homology"/>
<dbReference type="PANTHER" id="PTHR22914">
    <property type="entry name" value="CHITIN SYNTHASE"/>
    <property type="match status" value="1"/>
</dbReference>
<feature type="transmembrane region" description="Helical" evidence="14">
    <location>
        <begin position="209"/>
        <end position="230"/>
    </location>
</feature>
<feature type="region of interest" description="Disordered" evidence="13">
    <location>
        <begin position="1602"/>
        <end position="1624"/>
    </location>
</feature>
<feature type="transmembrane region" description="Helical" evidence="14">
    <location>
        <begin position="1423"/>
        <end position="1444"/>
    </location>
</feature>
<dbReference type="GO" id="GO:0004100">
    <property type="term" value="F:chitin synthase activity"/>
    <property type="evidence" value="ECO:0007669"/>
    <property type="project" value="UniProtKB-EC"/>
</dbReference>
<keyword evidence="3" id="KW-1003">Cell membrane</keyword>
<feature type="domain" description="Chitin synthase chs-1/2 N-terminal putative transporter" evidence="15">
    <location>
        <begin position="150"/>
        <end position="547"/>
    </location>
</feature>
<dbReference type="PANTHER" id="PTHR22914:SF42">
    <property type="entry name" value="CHITIN SYNTHASE"/>
    <property type="match status" value="1"/>
</dbReference>
<feature type="compositionally biased region" description="Basic and acidic residues" evidence="13">
    <location>
        <begin position="63"/>
        <end position="74"/>
    </location>
</feature>
<keyword evidence="7 14" id="KW-1133">Transmembrane helix</keyword>
<evidence type="ECO:0000256" key="9">
    <source>
        <dbReference type="ARBA" id="ARBA00023136"/>
    </source>
</evidence>
<accession>A0A1W0XDL1</accession>
<evidence type="ECO:0000256" key="1">
    <source>
        <dbReference type="ARBA" id="ARBA00004651"/>
    </source>
</evidence>
<evidence type="ECO:0000256" key="5">
    <source>
        <dbReference type="ARBA" id="ARBA00022679"/>
    </source>
</evidence>
<keyword evidence="4" id="KW-0328">Glycosyltransferase</keyword>
<keyword evidence="9 14" id="KW-0472">Membrane</keyword>
<evidence type="ECO:0000256" key="4">
    <source>
        <dbReference type="ARBA" id="ARBA00022676"/>
    </source>
</evidence>
<keyword evidence="17" id="KW-1185">Reference proteome</keyword>
<evidence type="ECO:0000256" key="3">
    <source>
        <dbReference type="ARBA" id="ARBA00022475"/>
    </source>
</evidence>
<evidence type="ECO:0000256" key="7">
    <source>
        <dbReference type="ARBA" id="ARBA00022989"/>
    </source>
</evidence>
<keyword evidence="6 14" id="KW-0812">Transmembrane</keyword>
<comment type="catalytic activity">
    <reaction evidence="12">
        <text>[(1-&gt;4)-N-acetyl-beta-D-glucosaminyl](n) + UDP-N-acetyl-alpha-D-glucosamine = [(1-&gt;4)-N-acetyl-beta-D-glucosaminyl](n+1) + UDP + H(+)</text>
        <dbReference type="Rhea" id="RHEA:16637"/>
        <dbReference type="Rhea" id="RHEA-COMP:9593"/>
        <dbReference type="Rhea" id="RHEA-COMP:9595"/>
        <dbReference type="ChEBI" id="CHEBI:15378"/>
        <dbReference type="ChEBI" id="CHEBI:17029"/>
        <dbReference type="ChEBI" id="CHEBI:57705"/>
        <dbReference type="ChEBI" id="CHEBI:58223"/>
        <dbReference type="EC" id="2.4.1.16"/>
    </reaction>
</comment>
<dbReference type="SUPFAM" id="SSF53448">
    <property type="entry name" value="Nucleotide-diphospho-sugar transferases"/>
    <property type="match status" value="1"/>
</dbReference>
<feature type="transmembrane region" description="Helical" evidence="14">
    <location>
        <begin position="485"/>
        <end position="505"/>
    </location>
</feature>
<dbReference type="FunFam" id="3.90.550.10:FF:000139">
    <property type="entry name" value="Chitin synthase 8"/>
    <property type="match status" value="1"/>
</dbReference>
<feature type="transmembrane region" description="Helical" evidence="14">
    <location>
        <begin position="1028"/>
        <end position="1047"/>
    </location>
</feature>
<sequence>MSRREGHIRELFRKKSQRDWNRIRTNLVRRSRKQRSGGRTTNDGEDNAPGNINDGYVTDGTQDDGKADNYGHQLHSEDDLQSNYESASVLRSGTRNQLAALRNELAIDNGSATGLNPGRASESEVKGWDVFRAVPSVMENLQKHSQCIEVSLQILKSVVHVITFLLVLVSAVISKSAVLLMTSQMEPGKRVSSCKRQGTVALPLTDAVFWRWILLFAFWAPQFFTFLSCLRHFLFKKNKRPSVGLFCATFLTETLHTIGLGTLFFQVLPNLDAVKGAMLTNCICVVPAILQFFSRSRNESRRMLKMILDLLALAAQVSGIVLWPLALSEVKDFWTWPIAFVLVSIPWWENYLCRQNSSFAFVRTIAKRKELLRKSRYVTYLVVSVWKALVMLGVMTAWSQYTIGTTALFNFTSTPFKHIPLSLTPVTAAVGNATTAAPSVKPTIIQSYVSLWVLLIQIVASYICYETAKFACKIGMQRFSFAFPLSLTVPAVASLLITICGVRAGNGCFMTSIIPETLYWSCFQGDVIQDLFFRDQTWVWILWLFSQTWITLHIWMPKAERLAKTDRLFITPMYEGLLVDQSLALNRQMDDDPEVKVDELVKRIEEKPVIGDDMYETPGVDKLRPGIDDLGKGCDSVTKIFACATMWHETTPEMMQVLKSVMRMDEDQSARRNALQFINGLDPDYYEFEAHIIFDDAFEAAPSDALHPGGEHRLMNRFVRQLLEVIDKAASAVHQCNVYLRPPRKIPTPYGGRLVWTMPGKNTLVVHLKDTAKIRQRKRWSQVMCWYYLLGHRLMDQEMEVARKDVIAENTYILTLDGDIDFMPHAVQLLVDLMKKNPKVGAACGRIHPTGGGPMVWYQRFEYAIGHWLQKATEHMIGCVLCSPGCFSLFRAKALMDDNVMRKYTTKSDRAMDYVQFDQGEDRWLCTLLLQRGYRVEYCAAADAYTHAPEGFDEFFNQRRRWIPSTLANIMDLLLDYRHTIKANDNISILYIIYQSCMMLGTILSAGTIFLMICGAMVAAFKIDNWTSFMANATPIMLFIACCFLAPPKVQLLFAKVLSGAYALLMMAVAVGTAIQIKDDGIASPGTIFMIALVGTFFLAACLHPQEFLCIVHGLEYFLAIPAMYLLLMIYSLTNLNIVTWGTRETFGGLSDATAQEQPQKTNMIFNWWRKKQNPGQVPEQEDGNVIFGCGNLCKFMFCMHQKEESEKTQVLCQGIEELKQKLDLMNRRLNMEIDPHFMHADYRAMTTLERNQRMNFPRNQAPLAMMPSNPLHPSWLDDRVLKLAESDYLTGNEQIFWKDLITRYLHPLENDIELQDRVSRELKALRNKVALGFFMINCLFVLIVFLLQLRKDELHIVWPIGFRTNLTWVNCTSVFGMAKGLSDPAMYGLLASLTKNLSALPLPVETTLCPKTELVYLKLEPIGVVFVFFFLLILVIQFIAMLFHRFGTISHILASTELFCCRPNIKDISDDEFIERNAVEIARALQALRGIDEDELMSMESGEITGSSEEGDPSVRNRNRHMIQHLENHRRSRAKTRTLDVAFRKRFQALQQNRTEEVSDGQSVNSGEQTDDPEEGGVRRIPGRVKSFTSQFTPVLGLKKKWSSRNNKKQGMRTLGAKDGPKPTVITVDGTQEREKVAQLKSKPRFVLVDSDHRRKIGFHHLPLKTTPEAR</sequence>
<feature type="transmembrane region" description="Helical" evidence="14">
    <location>
        <begin position="333"/>
        <end position="353"/>
    </location>
</feature>
<evidence type="ECO:0000256" key="13">
    <source>
        <dbReference type="SAM" id="MobiDB-lite"/>
    </source>
</evidence>